<dbReference type="PANTHER" id="PTHR15427">
    <property type="entry name" value="EMILIN ELASTIN MICROFIBRIL INTERFACE-LOCATED PROTEIN ELASTIN MICROFIBRIL INTERFACER"/>
    <property type="match status" value="1"/>
</dbReference>
<name>A0A2G8JAX8_STIJA</name>
<dbReference type="InterPro" id="IPR008160">
    <property type="entry name" value="Collagen"/>
</dbReference>
<dbReference type="STRING" id="307972.A0A2G8JAX8"/>
<dbReference type="Pfam" id="PF01391">
    <property type="entry name" value="Collagen"/>
    <property type="match status" value="1"/>
</dbReference>
<comment type="caution">
    <text evidence="7">The sequence shown here is derived from an EMBL/GenBank/DDBJ whole genome shotgun (WGS) entry which is preliminary data.</text>
</comment>
<dbReference type="Gene3D" id="2.60.120.40">
    <property type="match status" value="1"/>
</dbReference>
<dbReference type="InterPro" id="IPR050392">
    <property type="entry name" value="Collagen/C1q_domain"/>
</dbReference>
<feature type="compositionally biased region" description="Low complexity" evidence="5">
    <location>
        <begin position="81"/>
        <end position="92"/>
    </location>
</feature>
<evidence type="ECO:0000256" key="3">
    <source>
        <dbReference type="ARBA" id="ARBA00022729"/>
    </source>
</evidence>
<evidence type="ECO:0000256" key="4">
    <source>
        <dbReference type="ARBA" id="ARBA00023119"/>
    </source>
</evidence>
<keyword evidence="8" id="KW-1185">Reference proteome</keyword>
<dbReference type="InterPro" id="IPR001073">
    <property type="entry name" value="C1q_dom"/>
</dbReference>
<evidence type="ECO:0000259" key="6">
    <source>
        <dbReference type="PROSITE" id="PS50871"/>
    </source>
</evidence>
<proteinExistence type="predicted"/>
<organism evidence="7 8">
    <name type="scientific">Stichopus japonicus</name>
    <name type="common">Sea cucumber</name>
    <dbReference type="NCBI Taxonomy" id="307972"/>
    <lineage>
        <taxon>Eukaryota</taxon>
        <taxon>Metazoa</taxon>
        <taxon>Echinodermata</taxon>
        <taxon>Eleutherozoa</taxon>
        <taxon>Echinozoa</taxon>
        <taxon>Holothuroidea</taxon>
        <taxon>Aspidochirotacea</taxon>
        <taxon>Aspidochirotida</taxon>
        <taxon>Stichopodidae</taxon>
        <taxon>Apostichopus</taxon>
    </lineage>
</organism>
<comment type="subcellular location">
    <subcellularLocation>
        <location evidence="1">Secreted</location>
    </subcellularLocation>
</comment>
<gene>
    <name evidence="7" type="ORF">BSL78_30297</name>
</gene>
<dbReference type="OrthoDB" id="6090657at2759"/>
<keyword evidence="3" id="KW-0732">Signal</keyword>
<dbReference type="PROSITE" id="PS50871">
    <property type="entry name" value="C1Q"/>
    <property type="match status" value="1"/>
</dbReference>
<evidence type="ECO:0000256" key="5">
    <source>
        <dbReference type="SAM" id="MobiDB-lite"/>
    </source>
</evidence>
<keyword evidence="4 7" id="KW-0176">Collagen</keyword>
<dbReference type="AlphaFoldDB" id="A0A2G8JAX8"/>
<keyword evidence="2" id="KW-0964">Secreted</keyword>
<feature type="domain" description="C1q" evidence="6">
    <location>
        <begin position="132"/>
        <end position="181"/>
    </location>
</feature>
<dbReference type="InterPro" id="IPR008983">
    <property type="entry name" value="Tumour_necrosis_fac-like_dom"/>
</dbReference>
<dbReference type="EMBL" id="MRZV01003032">
    <property type="protein sequence ID" value="PIK32891.1"/>
    <property type="molecule type" value="Genomic_DNA"/>
</dbReference>
<sequence length="181" mass="18808">MTDLVSTDVTRDVVFGMDDNTDNRDRGSQSSSEECFPLHTGIPGPPGAPGDFGEIGYPGPKGTDGHQGRDGYPGETYTETGAPGDSGESGPDGPKGRPGPEGKPGLQGRTGRKGERGKDGNCTCAEVTDDTGIGHFSAFSVARHDSLQSTDGDEIISWDHVFVNAIGDFDPSSGIFTCCIP</sequence>
<protein>
    <submittedName>
        <fullName evidence="7">Putative collagen alpha-1(X) chain</fullName>
    </submittedName>
</protein>
<accession>A0A2G8JAX8</accession>
<dbReference type="GO" id="GO:0005576">
    <property type="term" value="C:extracellular region"/>
    <property type="evidence" value="ECO:0007669"/>
    <property type="project" value="UniProtKB-SubCell"/>
</dbReference>
<dbReference type="GO" id="GO:0005581">
    <property type="term" value="C:collagen trimer"/>
    <property type="evidence" value="ECO:0007669"/>
    <property type="project" value="UniProtKB-KW"/>
</dbReference>
<reference evidence="7 8" key="1">
    <citation type="journal article" date="2017" name="PLoS Biol.">
        <title>The sea cucumber genome provides insights into morphological evolution and visceral regeneration.</title>
        <authorList>
            <person name="Zhang X."/>
            <person name="Sun L."/>
            <person name="Yuan J."/>
            <person name="Sun Y."/>
            <person name="Gao Y."/>
            <person name="Zhang L."/>
            <person name="Li S."/>
            <person name="Dai H."/>
            <person name="Hamel J.F."/>
            <person name="Liu C."/>
            <person name="Yu Y."/>
            <person name="Liu S."/>
            <person name="Lin W."/>
            <person name="Guo K."/>
            <person name="Jin S."/>
            <person name="Xu P."/>
            <person name="Storey K.B."/>
            <person name="Huan P."/>
            <person name="Zhang T."/>
            <person name="Zhou Y."/>
            <person name="Zhang J."/>
            <person name="Lin C."/>
            <person name="Li X."/>
            <person name="Xing L."/>
            <person name="Huo D."/>
            <person name="Sun M."/>
            <person name="Wang L."/>
            <person name="Mercier A."/>
            <person name="Li F."/>
            <person name="Yang H."/>
            <person name="Xiang J."/>
        </authorList>
    </citation>
    <scope>NUCLEOTIDE SEQUENCE [LARGE SCALE GENOMIC DNA]</scope>
    <source>
        <strain evidence="7">Shaxun</strain>
        <tissue evidence="7">Muscle</tissue>
    </source>
</reference>
<evidence type="ECO:0000256" key="2">
    <source>
        <dbReference type="ARBA" id="ARBA00022525"/>
    </source>
</evidence>
<evidence type="ECO:0000313" key="8">
    <source>
        <dbReference type="Proteomes" id="UP000230750"/>
    </source>
</evidence>
<dbReference type="Pfam" id="PF00386">
    <property type="entry name" value="C1q"/>
    <property type="match status" value="1"/>
</dbReference>
<dbReference type="SUPFAM" id="SSF49842">
    <property type="entry name" value="TNF-like"/>
    <property type="match status" value="1"/>
</dbReference>
<dbReference type="Proteomes" id="UP000230750">
    <property type="component" value="Unassembled WGS sequence"/>
</dbReference>
<feature type="region of interest" description="Disordered" evidence="5">
    <location>
        <begin position="15"/>
        <end position="121"/>
    </location>
</feature>
<evidence type="ECO:0000313" key="7">
    <source>
        <dbReference type="EMBL" id="PIK32891.1"/>
    </source>
</evidence>
<feature type="non-terminal residue" evidence="7">
    <location>
        <position position="181"/>
    </location>
</feature>
<dbReference type="PANTHER" id="PTHR15427:SF52">
    <property type="entry name" value="C1Q DOMAIN-CONTAINING PROTEIN"/>
    <property type="match status" value="1"/>
</dbReference>
<evidence type="ECO:0000256" key="1">
    <source>
        <dbReference type="ARBA" id="ARBA00004613"/>
    </source>
</evidence>